<name>A0A840QDY0_9PSEU</name>
<dbReference type="RefSeq" id="WP_184727922.1">
    <property type="nucleotide sequence ID" value="NZ_JACHIW010000001.1"/>
</dbReference>
<accession>A0A840QDY0</accession>
<keyword evidence="2" id="KW-1185">Reference proteome</keyword>
<dbReference type="AlphaFoldDB" id="A0A840QDY0"/>
<organism evidence="1 2">
    <name type="scientific">Saccharopolyspora phatthalungensis</name>
    <dbReference type="NCBI Taxonomy" id="664693"/>
    <lineage>
        <taxon>Bacteria</taxon>
        <taxon>Bacillati</taxon>
        <taxon>Actinomycetota</taxon>
        <taxon>Actinomycetes</taxon>
        <taxon>Pseudonocardiales</taxon>
        <taxon>Pseudonocardiaceae</taxon>
        <taxon>Saccharopolyspora</taxon>
    </lineage>
</organism>
<sequence>MCQRIPDLHDEVGLFAAQIAALIDEIVPELSQAVGVGREAVARLLCTVGENPER</sequence>
<evidence type="ECO:0000313" key="2">
    <source>
        <dbReference type="Proteomes" id="UP000584374"/>
    </source>
</evidence>
<reference evidence="1 2" key="1">
    <citation type="submission" date="2020-08" db="EMBL/GenBank/DDBJ databases">
        <title>Sequencing the genomes of 1000 actinobacteria strains.</title>
        <authorList>
            <person name="Klenk H.-P."/>
        </authorList>
    </citation>
    <scope>NUCLEOTIDE SEQUENCE [LARGE SCALE GENOMIC DNA]</scope>
    <source>
        <strain evidence="1 2">DSM 45584</strain>
    </source>
</reference>
<protein>
    <submittedName>
        <fullName evidence="1">Uncharacterized protein</fullName>
    </submittedName>
</protein>
<dbReference type="Proteomes" id="UP000584374">
    <property type="component" value="Unassembled WGS sequence"/>
</dbReference>
<evidence type="ECO:0000313" key="1">
    <source>
        <dbReference type="EMBL" id="MBB5156868.1"/>
    </source>
</evidence>
<gene>
    <name evidence="1" type="ORF">BJ970_004402</name>
</gene>
<dbReference type="EMBL" id="JACHIW010000001">
    <property type="protein sequence ID" value="MBB5156868.1"/>
    <property type="molecule type" value="Genomic_DNA"/>
</dbReference>
<proteinExistence type="predicted"/>
<comment type="caution">
    <text evidence="1">The sequence shown here is derived from an EMBL/GenBank/DDBJ whole genome shotgun (WGS) entry which is preliminary data.</text>
</comment>